<evidence type="ECO:0000313" key="1">
    <source>
        <dbReference type="EMBL" id="PWY99531.1"/>
    </source>
</evidence>
<gene>
    <name evidence="1" type="ORF">BCV70DRAFT_207115</name>
</gene>
<keyword evidence="2" id="KW-1185">Reference proteome</keyword>
<dbReference type="AlphaFoldDB" id="A0A317XN70"/>
<proteinExistence type="predicted"/>
<reference evidence="1 2" key="1">
    <citation type="journal article" date="2018" name="Mol. Biol. Evol.">
        <title>Broad Genomic Sampling Reveals a Smut Pathogenic Ancestry of the Fungal Clade Ustilaginomycotina.</title>
        <authorList>
            <person name="Kijpornyongpan T."/>
            <person name="Mondo S.J."/>
            <person name="Barry K."/>
            <person name="Sandor L."/>
            <person name="Lee J."/>
            <person name="Lipzen A."/>
            <person name="Pangilinan J."/>
            <person name="LaButti K."/>
            <person name="Hainaut M."/>
            <person name="Henrissat B."/>
            <person name="Grigoriev I.V."/>
            <person name="Spatafora J.W."/>
            <person name="Aime M.C."/>
        </authorList>
    </citation>
    <scope>NUCLEOTIDE SEQUENCE [LARGE SCALE GENOMIC DNA]</scope>
    <source>
        <strain evidence="1 2">MCA 3645</strain>
    </source>
</reference>
<name>A0A317XN70_9BASI</name>
<evidence type="ECO:0000313" key="2">
    <source>
        <dbReference type="Proteomes" id="UP000246740"/>
    </source>
</evidence>
<dbReference type="InParanoid" id="A0A317XN70"/>
<dbReference type="Proteomes" id="UP000246740">
    <property type="component" value="Unassembled WGS sequence"/>
</dbReference>
<dbReference type="EMBL" id="KZ819195">
    <property type="protein sequence ID" value="PWY99531.1"/>
    <property type="molecule type" value="Genomic_DNA"/>
</dbReference>
<organism evidence="1 2">
    <name type="scientific">Testicularia cyperi</name>
    <dbReference type="NCBI Taxonomy" id="1882483"/>
    <lineage>
        <taxon>Eukaryota</taxon>
        <taxon>Fungi</taxon>
        <taxon>Dikarya</taxon>
        <taxon>Basidiomycota</taxon>
        <taxon>Ustilaginomycotina</taxon>
        <taxon>Ustilaginomycetes</taxon>
        <taxon>Ustilaginales</taxon>
        <taxon>Anthracoideaceae</taxon>
        <taxon>Testicularia</taxon>
    </lineage>
</organism>
<protein>
    <submittedName>
        <fullName evidence="1">Uncharacterized protein</fullName>
    </submittedName>
</protein>
<sequence>MQDDAICAPLQVQSRRAAENLCVKSLERMDRQLFGRPVDINLTMRGALGVFMVTLMTLTSQIEASIVGLARLGQPIAVVNDPSTHTYEAVLASINRLLPQGERADETLVRRFVTDGYLRQRLHTDQKFSRCQRNGVVRNGILTQATRSDALRATGNLLSLKVQASIIGPEKLGEVIIPFDNPAAQTHAAVLERINSLLPGG</sequence>
<accession>A0A317XN70</accession>